<name>A0A1L5NS38_9HYPH</name>
<protein>
    <submittedName>
        <fullName evidence="3">3-oxoacyl-(Acyl-carrier-protein) reductase protein</fullName>
        <ecNumber evidence="3">1.1.1.100</ecNumber>
    </submittedName>
</protein>
<evidence type="ECO:0000256" key="1">
    <source>
        <dbReference type="ARBA" id="ARBA00006484"/>
    </source>
</evidence>
<dbReference type="Proteomes" id="UP000184749">
    <property type="component" value="Plasmid pRgalIE4872d"/>
</dbReference>
<evidence type="ECO:0000256" key="2">
    <source>
        <dbReference type="ARBA" id="ARBA00023002"/>
    </source>
</evidence>
<dbReference type="PRINTS" id="PR00080">
    <property type="entry name" value="SDRFAMILY"/>
</dbReference>
<comment type="similarity">
    <text evidence="1">Belongs to the short-chain dehydrogenases/reductases (SDR) family.</text>
</comment>
<sequence>MNRYDLQGRTAVVTGGASGLGLGVTRRLLDSGARVAIWGISERELADAIAELDSSGSVLPLVVDVVRYVTVAAATAATVEAFGGIDILVNSAGINRPPMDIGEASLSDWDDVIAVDLTGVFYCCRAVIPHMITNGYGRVVNVASTAGKEGNPRMVAYSAAKAGVIALTKSLGKELGDKGVIVNSIAPTVIDTPMNRKTSAADPAMMERLLAKIPLGRRGTVEEFSAMVAWMCSEDCSFSTGAVFDLSGGRTTY</sequence>
<dbReference type="PANTHER" id="PTHR42879:SF2">
    <property type="entry name" value="3-OXOACYL-[ACYL-CARRIER-PROTEIN] REDUCTASE FABG"/>
    <property type="match status" value="1"/>
</dbReference>
<dbReference type="SUPFAM" id="SSF51735">
    <property type="entry name" value="NAD(P)-binding Rossmann-fold domains"/>
    <property type="match status" value="1"/>
</dbReference>
<dbReference type="OrthoDB" id="5457012at2"/>
<keyword evidence="2 3" id="KW-0560">Oxidoreductase</keyword>
<reference evidence="3 4" key="1">
    <citation type="submission" date="2016-09" db="EMBL/GenBank/DDBJ databases">
        <title>The complete genome sequences of Rhizobium gallicum, symbiovars gallicum and phaseoli, symbionts associated to common bean (Phaseolus vulgaris).</title>
        <authorList>
            <person name="Bustos P."/>
            <person name="Santamaria R.I."/>
            <person name="Perez-Carrascal O.M."/>
            <person name="Juarez S."/>
            <person name="Lozano L."/>
            <person name="Martinez-Flores I."/>
            <person name="Martinez-Romero E."/>
            <person name="Cevallos M."/>
            <person name="Romero D."/>
            <person name="Davila G."/>
            <person name="Gonzalez V."/>
        </authorList>
    </citation>
    <scope>NUCLEOTIDE SEQUENCE [LARGE SCALE GENOMIC DNA]</scope>
    <source>
        <strain evidence="3 4">IE4872</strain>
        <plasmid evidence="4">prgalie4872d</plasmid>
    </source>
</reference>
<evidence type="ECO:0000313" key="3">
    <source>
        <dbReference type="EMBL" id="APO70688.1"/>
    </source>
</evidence>
<gene>
    <name evidence="3" type="ORF">IE4872_PD00146</name>
</gene>
<proteinExistence type="inferred from homology"/>
<dbReference type="RefSeq" id="WP_074071153.1">
    <property type="nucleotide sequence ID" value="NZ_CP017105.1"/>
</dbReference>
<dbReference type="EC" id="1.1.1.100" evidence="3"/>
<dbReference type="PRINTS" id="PR00081">
    <property type="entry name" value="GDHRDH"/>
</dbReference>
<dbReference type="InterPro" id="IPR050259">
    <property type="entry name" value="SDR"/>
</dbReference>
<accession>A0A1L5NS38</accession>
<dbReference type="PANTHER" id="PTHR42879">
    <property type="entry name" value="3-OXOACYL-(ACYL-CARRIER-PROTEIN) REDUCTASE"/>
    <property type="match status" value="1"/>
</dbReference>
<keyword evidence="3" id="KW-0614">Plasmid</keyword>
<organism evidence="3 4">
    <name type="scientific">Rhizobium gallicum</name>
    <dbReference type="NCBI Taxonomy" id="56730"/>
    <lineage>
        <taxon>Bacteria</taxon>
        <taxon>Pseudomonadati</taxon>
        <taxon>Pseudomonadota</taxon>
        <taxon>Alphaproteobacteria</taxon>
        <taxon>Hyphomicrobiales</taxon>
        <taxon>Rhizobiaceae</taxon>
        <taxon>Rhizobium/Agrobacterium group</taxon>
        <taxon>Rhizobium</taxon>
    </lineage>
</organism>
<geneLocation type="plasmid" evidence="4">
    <name>prgalie4872d</name>
</geneLocation>
<dbReference type="FunFam" id="3.40.50.720:FF:000084">
    <property type="entry name" value="Short-chain dehydrogenase reductase"/>
    <property type="match status" value="1"/>
</dbReference>
<dbReference type="InterPro" id="IPR036291">
    <property type="entry name" value="NAD(P)-bd_dom_sf"/>
</dbReference>
<dbReference type="Gene3D" id="3.40.50.720">
    <property type="entry name" value="NAD(P)-binding Rossmann-like Domain"/>
    <property type="match status" value="1"/>
</dbReference>
<evidence type="ECO:0000313" key="4">
    <source>
        <dbReference type="Proteomes" id="UP000184749"/>
    </source>
</evidence>
<dbReference type="EMBL" id="CP017105">
    <property type="protein sequence ID" value="APO70688.1"/>
    <property type="molecule type" value="Genomic_DNA"/>
</dbReference>
<dbReference type="PROSITE" id="PS00061">
    <property type="entry name" value="ADH_SHORT"/>
    <property type="match status" value="1"/>
</dbReference>
<dbReference type="GO" id="GO:0032787">
    <property type="term" value="P:monocarboxylic acid metabolic process"/>
    <property type="evidence" value="ECO:0007669"/>
    <property type="project" value="UniProtKB-ARBA"/>
</dbReference>
<dbReference type="InterPro" id="IPR002347">
    <property type="entry name" value="SDR_fam"/>
</dbReference>
<dbReference type="GO" id="GO:0004316">
    <property type="term" value="F:3-oxoacyl-[acyl-carrier-protein] reductase (NADPH) activity"/>
    <property type="evidence" value="ECO:0007669"/>
    <property type="project" value="UniProtKB-EC"/>
</dbReference>
<dbReference type="InterPro" id="IPR020904">
    <property type="entry name" value="Sc_DH/Rdtase_CS"/>
</dbReference>
<dbReference type="AlphaFoldDB" id="A0A1L5NS38"/>
<dbReference type="Pfam" id="PF13561">
    <property type="entry name" value="adh_short_C2"/>
    <property type="match status" value="1"/>
</dbReference>